<sequence length="393" mass="43541">MARAGPSRSQRATQPSQSQPQFRKPNQSQRTRRKPRTPEEDEDDEGEAGQENDPDPDDDDSDSNEDQDLNQKAYSLVRLALFQEQKRLPLRREEISKKVLGSKRGSFKVVFEAAQNILRDTFGMELVELPTRAAAQESERDKKFEKDKTENEQNGGDENRQTLTGLKKKESAAATDASILAQESADAPDGDDDDEVGTNLYGSIIAWNSSDQLGALGILHVVLAIVLVNGRVISDMDLRTALKRLRLVPTASIPLSAASTHRSIQLEAYLSLLLRQGYLDRIRLGGSKGGNKRGRTTQSQAQTQHDGDGEVAWEWRWGVRAMTEIGEAPVARFVAEFIAERMASNDSESEDEDDNGEAARKRAKKRKEEANKRLDALTKGIEKAAGGDLQEVV</sequence>
<feature type="region of interest" description="Disordered" evidence="1">
    <location>
        <begin position="1"/>
        <end position="72"/>
    </location>
</feature>
<dbReference type="PANTHER" id="PTHR11736">
    <property type="entry name" value="MELANOMA-ASSOCIATED ANTIGEN MAGE ANTIGEN"/>
    <property type="match status" value="1"/>
</dbReference>
<evidence type="ECO:0000256" key="1">
    <source>
        <dbReference type="SAM" id="MobiDB-lite"/>
    </source>
</evidence>
<feature type="domain" description="MAGE" evidence="2">
    <location>
        <begin position="69"/>
        <end position="129"/>
    </location>
</feature>
<feature type="region of interest" description="Disordered" evidence="1">
    <location>
        <begin position="133"/>
        <end position="168"/>
    </location>
</feature>
<dbReference type="InterPro" id="IPR002190">
    <property type="entry name" value="MHD_dom"/>
</dbReference>
<feature type="compositionally biased region" description="Polar residues" evidence="1">
    <location>
        <begin position="7"/>
        <end position="29"/>
    </location>
</feature>
<dbReference type="STRING" id="747525.W4JTV1"/>
<dbReference type="AlphaFoldDB" id="W4JTV1"/>
<dbReference type="FunCoup" id="W4JTV1">
    <property type="interactions" value="168"/>
</dbReference>
<dbReference type="SMART" id="SM01373">
    <property type="entry name" value="MAGE"/>
    <property type="match status" value="1"/>
</dbReference>
<organism evidence="3 4">
    <name type="scientific">Heterobasidion irregulare (strain TC 32-1)</name>
    <dbReference type="NCBI Taxonomy" id="747525"/>
    <lineage>
        <taxon>Eukaryota</taxon>
        <taxon>Fungi</taxon>
        <taxon>Dikarya</taxon>
        <taxon>Basidiomycota</taxon>
        <taxon>Agaricomycotina</taxon>
        <taxon>Agaricomycetes</taxon>
        <taxon>Russulales</taxon>
        <taxon>Bondarzewiaceae</taxon>
        <taxon>Heterobasidion</taxon>
        <taxon>Heterobasidion annosum species complex</taxon>
    </lineage>
</organism>
<dbReference type="KEGG" id="hir:HETIRDRAFT_455067"/>
<dbReference type="EMBL" id="KI925464">
    <property type="protein sequence ID" value="ETW76530.1"/>
    <property type="molecule type" value="Genomic_DNA"/>
</dbReference>
<evidence type="ECO:0000313" key="4">
    <source>
        <dbReference type="Proteomes" id="UP000030671"/>
    </source>
</evidence>
<dbReference type="Proteomes" id="UP000030671">
    <property type="component" value="Unassembled WGS sequence"/>
</dbReference>
<dbReference type="eggNOG" id="ENOG502S6JM">
    <property type="taxonomic scope" value="Eukaryota"/>
</dbReference>
<dbReference type="OrthoDB" id="205198at2759"/>
<proteinExistence type="predicted"/>
<feature type="compositionally biased region" description="Basic and acidic residues" evidence="1">
    <location>
        <begin position="366"/>
        <end position="382"/>
    </location>
</feature>
<dbReference type="Gene3D" id="1.10.10.1210">
    <property type="entry name" value="MAGE homology domain, winged helix WH2 motif"/>
    <property type="match status" value="1"/>
</dbReference>
<gene>
    <name evidence="3" type="ORF">HETIRDRAFT_455067</name>
</gene>
<dbReference type="RefSeq" id="XP_009551422.1">
    <property type="nucleotide sequence ID" value="XM_009553127.1"/>
</dbReference>
<dbReference type="InParanoid" id="W4JTV1"/>
<dbReference type="GO" id="GO:0006281">
    <property type="term" value="P:DNA repair"/>
    <property type="evidence" value="ECO:0007669"/>
    <property type="project" value="TreeGrafter"/>
</dbReference>
<keyword evidence="4" id="KW-1185">Reference proteome</keyword>
<accession>W4JTV1</accession>
<dbReference type="InterPro" id="IPR041898">
    <property type="entry name" value="MAGE_WH1"/>
</dbReference>
<dbReference type="PROSITE" id="PS50838">
    <property type="entry name" value="MAGE"/>
    <property type="match status" value="1"/>
</dbReference>
<feature type="region of interest" description="Disordered" evidence="1">
    <location>
        <begin position="285"/>
        <end position="308"/>
    </location>
</feature>
<feature type="compositionally biased region" description="Acidic residues" evidence="1">
    <location>
        <begin position="347"/>
        <end position="356"/>
    </location>
</feature>
<protein>
    <recommendedName>
        <fullName evidence="2">MAGE domain-containing protein</fullName>
    </recommendedName>
</protein>
<feature type="compositionally biased region" description="Basic and acidic residues" evidence="1">
    <location>
        <begin position="137"/>
        <end position="151"/>
    </location>
</feature>
<name>W4JTV1_HETIT</name>
<dbReference type="HOGENOM" id="CLU_027982_0_1_1"/>
<dbReference type="Gene3D" id="1.10.10.1200">
    <property type="entry name" value="MAGE homology domain, winged helix WH1 motif"/>
    <property type="match status" value="1"/>
</dbReference>
<evidence type="ECO:0000259" key="2">
    <source>
        <dbReference type="PROSITE" id="PS50838"/>
    </source>
</evidence>
<dbReference type="Pfam" id="PF01454">
    <property type="entry name" value="MAGE"/>
    <property type="match status" value="1"/>
</dbReference>
<evidence type="ECO:0000313" key="3">
    <source>
        <dbReference type="EMBL" id="ETW76530.1"/>
    </source>
</evidence>
<dbReference type="GO" id="GO:0005634">
    <property type="term" value="C:nucleus"/>
    <property type="evidence" value="ECO:0007669"/>
    <property type="project" value="TreeGrafter"/>
</dbReference>
<feature type="compositionally biased region" description="Polar residues" evidence="1">
    <location>
        <begin position="152"/>
        <end position="164"/>
    </location>
</feature>
<dbReference type="InterPro" id="IPR037445">
    <property type="entry name" value="MAGE"/>
</dbReference>
<dbReference type="PANTHER" id="PTHR11736:SF14">
    <property type="entry name" value="NSE3 HOMOLOG, SMC5-SMC6 COMPLEX COMPONENT"/>
    <property type="match status" value="1"/>
</dbReference>
<feature type="region of interest" description="Disordered" evidence="1">
    <location>
        <begin position="174"/>
        <end position="193"/>
    </location>
</feature>
<dbReference type="InterPro" id="IPR041899">
    <property type="entry name" value="MAGE_WH2"/>
</dbReference>
<reference evidence="3 4" key="1">
    <citation type="journal article" date="2012" name="New Phytol.">
        <title>Insight into trade-off between wood decay and parasitism from the genome of a fungal forest pathogen.</title>
        <authorList>
            <person name="Olson A."/>
            <person name="Aerts A."/>
            <person name="Asiegbu F."/>
            <person name="Belbahri L."/>
            <person name="Bouzid O."/>
            <person name="Broberg A."/>
            <person name="Canback B."/>
            <person name="Coutinho P.M."/>
            <person name="Cullen D."/>
            <person name="Dalman K."/>
            <person name="Deflorio G."/>
            <person name="van Diepen L.T."/>
            <person name="Dunand C."/>
            <person name="Duplessis S."/>
            <person name="Durling M."/>
            <person name="Gonthier P."/>
            <person name="Grimwood J."/>
            <person name="Fossdal C.G."/>
            <person name="Hansson D."/>
            <person name="Henrissat B."/>
            <person name="Hietala A."/>
            <person name="Himmelstrand K."/>
            <person name="Hoffmeister D."/>
            <person name="Hogberg N."/>
            <person name="James T.Y."/>
            <person name="Karlsson M."/>
            <person name="Kohler A."/>
            <person name="Kues U."/>
            <person name="Lee Y.H."/>
            <person name="Lin Y.C."/>
            <person name="Lind M."/>
            <person name="Lindquist E."/>
            <person name="Lombard V."/>
            <person name="Lucas S."/>
            <person name="Lunden K."/>
            <person name="Morin E."/>
            <person name="Murat C."/>
            <person name="Park J."/>
            <person name="Raffaello T."/>
            <person name="Rouze P."/>
            <person name="Salamov A."/>
            <person name="Schmutz J."/>
            <person name="Solheim H."/>
            <person name="Stahlberg J."/>
            <person name="Velez H."/>
            <person name="de Vries R.P."/>
            <person name="Wiebenga A."/>
            <person name="Woodward S."/>
            <person name="Yakovlev I."/>
            <person name="Garbelotto M."/>
            <person name="Martin F."/>
            <person name="Grigoriev I.V."/>
            <person name="Stenlid J."/>
        </authorList>
    </citation>
    <scope>NUCLEOTIDE SEQUENCE [LARGE SCALE GENOMIC DNA]</scope>
    <source>
        <strain evidence="3 4">TC 32-1</strain>
    </source>
</reference>
<feature type="compositionally biased region" description="Acidic residues" evidence="1">
    <location>
        <begin position="39"/>
        <end position="68"/>
    </location>
</feature>
<feature type="region of interest" description="Disordered" evidence="1">
    <location>
        <begin position="343"/>
        <end position="393"/>
    </location>
</feature>
<dbReference type="GeneID" id="20676582"/>